<reference evidence="6" key="1">
    <citation type="submission" date="2009-01" db="EMBL/GenBank/DDBJ databases">
        <title>Complete sequence of Anaeromyxobacter dehalogenans 2CP-1.</title>
        <authorList>
            <consortium name="US DOE Joint Genome Institute"/>
            <person name="Lucas S."/>
            <person name="Copeland A."/>
            <person name="Lapidus A."/>
            <person name="Glavina del Rio T."/>
            <person name="Dalin E."/>
            <person name="Tice H."/>
            <person name="Bruce D."/>
            <person name="Goodwin L."/>
            <person name="Pitluck S."/>
            <person name="Saunders E."/>
            <person name="Brettin T."/>
            <person name="Detter J.C."/>
            <person name="Han C."/>
            <person name="Larimer F."/>
            <person name="Land M."/>
            <person name="Hauser L."/>
            <person name="Kyrpides N."/>
            <person name="Ovchinnikova G."/>
            <person name="Beliaev A.S."/>
            <person name="Richardson P."/>
        </authorList>
    </citation>
    <scope>NUCLEOTIDE SEQUENCE</scope>
    <source>
        <strain evidence="6">2CP-1</strain>
    </source>
</reference>
<evidence type="ECO:0000256" key="3">
    <source>
        <dbReference type="ARBA" id="ARBA00022840"/>
    </source>
</evidence>
<dbReference type="InterPro" id="IPR002698">
    <property type="entry name" value="FTHF_cligase"/>
</dbReference>
<gene>
    <name evidence="6" type="ordered locus">A2cp1_1173</name>
</gene>
<feature type="binding site" evidence="4">
    <location>
        <position position="62"/>
    </location>
    <ligand>
        <name>substrate</name>
    </ligand>
</feature>
<dbReference type="EC" id="6.3.3.2" evidence="5"/>
<comment type="cofactor">
    <cofactor evidence="5">
        <name>Mg(2+)</name>
        <dbReference type="ChEBI" id="CHEBI:18420"/>
    </cofactor>
</comment>
<dbReference type="GO" id="GO:0030272">
    <property type="term" value="F:5-formyltetrahydrofolate cyclo-ligase activity"/>
    <property type="evidence" value="ECO:0007669"/>
    <property type="project" value="UniProtKB-EC"/>
</dbReference>
<keyword evidence="3 4" id="KW-0067">ATP-binding</keyword>
<dbReference type="Pfam" id="PF01812">
    <property type="entry name" value="5-FTHF_cyc-lig"/>
    <property type="match status" value="1"/>
</dbReference>
<dbReference type="GO" id="GO:0009396">
    <property type="term" value="P:folic acid-containing compound biosynthetic process"/>
    <property type="evidence" value="ECO:0007669"/>
    <property type="project" value="TreeGrafter"/>
</dbReference>
<keyword evidence="7" id="KW-1185">Reference proteome</keyword>
<evidence type="ECO:0000256" key="2">
    <source>
        <dbReference type="ARBA" id="ARBA00022741"/>
    </source>
</evidence>
<evidence type="ECO:0000256" key="4">
    <source>
        <dbReference type="PIRSR" id="PIRSR006806-1"/>
    </source>
</evidence>
<dbReference type="GO" id="GO:0046872">
    <property type="term" value="F:metal ion binding"/>
    <property type="evidence" value="ECO:0007669"/>
    <property type="project" value="UniProtKB-KW"/>
</dbReference>
<dbReference type="Proteomes" id="UP000007089">
    <property type="component" value="Chromosome"/>
</dbReference>
<protein>
    <recommendedName>
        <fullName evidence="5">5-formyltetrahydrofolate cyclo-ligase</fullName>
        <ecNumber evidence="5">6.3.3.2</ecNumber>
    </recommendedName>
</protein>
<keyword evidence="5" id="KW-0479">Metal-binding</keyword>
<evidence type="ECO:0000256" key="5">
    <source>
        <dbReference type="RuleBase" id="RU361279"/>
    </source>
</evidence>
<accession>B8JFT0</accession>
<dbReference type="InterPro" id="IPR024185">
    <property type="entry name" value="FTHF_cligase-like_sf"/>
</dbReference>
<dbReference type="PIRSF" id="PIRSF006806">
    <property type="entry name" value="FTHF_cligase"/>
    <property type="match status" value="1"/>
</dbReference>
<dbReference type="SUPFAM" id="SSF100950">
    <property type="entry name" value="NagB/RpiA/CoA transferase-like"/>
    <property type="match status" value="1"/>
</dbReference>
<comment type="similarity">
    <text evidence="1 5">Belongs to the 5-formyltetrahydrofolate cyclo-ligase family.</text>
</comment>
<proteinExistence type="inferred from homology"/>
<keyword evidence="2 4" id="KW-0547">Nucleotide-binding</keyword>
<comment type="catalytic activity">
    <reaction evidence="5">
        <text>(6S)-5-formyl-5,6,7,8-tetrahydrofolate + ATP = (6R)-5,10-methenyltetrahydrofolate + ADP + phosphate</text>
        <dbReference type="Rhea" id="RHEA:10488"/>
        <dbReference type="ChEBI" id="CHEBI:30616"/>
        <dbReference type="ChEBI" id="CHEBI:43474"/>
        <dbReference type="ChEBI" id="CHEBI:57455"/>
        <dbReference type="ChEBI" id="CHEBI:57457"/>
        <dbReference type="ChEBI" id="CHEBI:456216"/>
        <dbReference type="EC" id="6.3.3.2"/>
    </reaction>
</comment>
<evidence type="ECO:0000313" key="7">
    <source>
        <dbReference type="Proteomes" id="UP000007089"/>
    </source>
</evidence>
<evidence type="ECO:0000313" key="6">
    <source>
        <dbReference type="EMBL" id="ACL64518.1"/>
    </source>
</evidence>
<name>B8JFT0_ANAD2</name>
<dbReference type="KEGG" id="acp:A2cp1_1173"/>
<dbReference type="PANTHER" id="PTHR23407:SF1">
    <property type="entry name" value="5-FORMYLTETRAHYDROFOLATE CYCLO-LIGASE"/>
    <property type="match status" value="1"/>
</dbReference>
<dbReference type="Gene3D" id="3.40.50.10420">
    <property type="entry name" value="NagB/RpiA/CoA transferase-like"/>
    <property type="match status" value="1"/>
</dbReference>
<organism evidence="6 7">
    <name type="scientific">Anaeromyxobacter dehalogenans (strain ATCC BAA-258 / DSM 21875 / 2CP-1)</name>
    <dbReference type="NCBI Taxonomy" id="455488"/>
    <lineage>
        <taxon>Bacteria</taxon>
        <taxon>Pseudomonadati</taxon>
        <taxon>Myxococcota</taxon>
        <taxon>Myxococcia</taxon>
        <taxon>Myxococcales</taxon>
        <taxon>Cystobacterineae</taxon>
        <taxon>Anaeromyxobacteraceae</taxon>
        <taxon>Anaeromyxobacter</taxon>
    </lineage>
</organism>
<feature type="binding site" evidence="4">
    <location>
        <begin position="11"/>
        <end position="15"/>
    </location>
    <ligand>
        <name>ATP</name>
        <dbReference type="ChEBI" id="CHEBI:30616"/>
    </ligand>
</feature>
<dbReference type="HOGENOM" id="CLU_066245_1_1_7"/>
<dbReference type="NCBIfam" id="TIGR02727">
    <property type="entry name" value="MTHFS_bact"/>
    <property type="match status" value="1"/>
</dbReference>
<dbReference type="EMBL" id="CP001359">
    <property type="protein sequence ID" value="ACL64518.1"/>
    <property type="molecule type" value="Genomic_DNA"/>
</dbReference>
<sequence>MSDPAIPSDRKRALRRSLIGARARIDQDERAERSRRVIARLEALDLVAGARTLALYAPLGGEVDVLELAARVRAGGGRAVFPKVRAGDRRLAFALCVPLDLVRGPLGALEPPEDAPLVEPGEVDCVVLPGVAFSLDGLRLGRGGGYYDATLAAMPRAARVGVAFEVQLVDALPREPHDAVLDALVTEARTLRFERESG</sequence>
<dbReference type="GO" id="GO:0035999">
    <property type="term" value="P:tetrahydrofolate interconversion"/>
    <property type="evidence" value="ECO:0007669"/>
    <property type="project" value="TreeGrafter"/>
</dbReference>
<dbReference type="PANTHER" id="PTHR23407">
    <property type="entry name" value="ATPASE INHIBITOR/5-FORMYLTETRAHYDROFOLATE CYCLO-LIGASE"/>
    <property type="match status" value="1"/>
</dbReference>
<dbReference type="InterPro" id="IPR037171">
    <property type="entry name" value="NagB/RpiA_transferase-like"/>
</dbReference>
<evidence type="ECO:0000256" key="1">
    <source>
        <dbReference type="ARBA" id="ARBA00010638"/>
    </source>
</evidence>
<dbReference type="RefSeq" id="WP_012632508.1">
    <property type="nucleotide sequence ID" value="NC_011891.1"/>
</dbReference>
<dbReference type="AlphaFoldDB" id="B8JFT0"/>
<dbReference type="GO" id="GO:0005524">
    <property type="term" value="F:ATP binding"/>
    <property type="evidence" value="ECO:0007669"/>
    <property type="project" value="UniProtKB-KW"/>
</dbReference>
<feature type="binding site" evidence="4">
    <location>
        <begin position="139"/>
        <end position="147"/>
    </location>
    <ligand>
        <name>ATP</name>
        <dbReference type="ChEBI" id="CHEBI:30616"/>
    </ligand>
</feature>
<keyword evidence="5" id="KW-0460">Magnesium</keyword>